<dbReference type="SMART" id="SM00116">
    <property type="entry name" value="CBS"/>
    <property type="match status" value="2"/>
</dbReference>
<evidence type="ECO:0000256" key="10">
    <source>
        <dbReference type="PROSITE-ProRule" id="PRU01193"/>
    </source>
</evidence>
<feature type="transmembrane region" description="Helical" evidence="12">
    <location>
        <begin position="6"/>
        <end position="29"/>
    </location>
</feature>
<dbReference type="PANTHER" id="PTHR43099:SF5">
    <property type="entry name" value="HLYC_CORC FAMILY TRANSPORTER"/>
    <property type="match status" value="1"/>
</dbReference>
<evidence type="ECO:0000256" key="5">
    <source>
        <dbReference type="ARBA" id="ARBA00022737"/>
    </source>
</evidence>
<feature type="compositionally biased region" description="Low complexity" evidence="11">
    <location>
        <begin position="435"/>
        <end position="444"/>
    </location>
</feature>
<dbReference type="InterPro" id="IPR046342">
    <property type="entry name" value="CBS_dom_sf"/>
</dbReference>
<dbReference type="Gene3D" id="3.30.465.10">
    <property type="match status" value="1"/>
</dbReference>
<comment type="subcellular location">
    <subcellularLocation>
        <location evidence="1">Cell membrane</location>
        <topology evidence="1">Multi-pass membrane protein</topology>
    </subcellularLocation>
</comment>
<comment type="similarity">
    <text evidence="2">Belongs to the UPF0053 family.</text>
</comment>
<dbReference type="InterPro" id="IPR044751">
    <property type="entry name" value="Ion_transp-like_CBS"/>
</dbReference>
<evidence type="ECO:0000313" key="16">
    <source>
        <dbReference type="Proteomes" id="UP000562352"/>
    </source>
</evidence>
<dbReference type="InterPro" id="IPR005170">
    <property type="entry name" value="Transptr-assoc_dom"/>
</dbReference>
<gene>
    <name evidence="15" type="ORF">FHS22_001522</name>
</gene>
<keyword evidence="5" id="KW-0677">Repeat</keyword>
<evidence type="ECO:0000256" key="9">
    <source>
        <dbReference type="PROSITE-ProRule" id="PRU00703"/>
    </source>
</evidence>
<evidence type="ECO:0000256" key="6">
    <source>
        <dbReference type="ARBA" id="ARBA00022989"/>
    </source>
</evidence>
<evidence type="ECO:0000256" key="1">
    <source>
        <dbReference type="ARBA" id="ARBA00004651"/>
    </source>
</evidence>
<feature type="domain" description="CBS" evidence="13">
    <location>
        <begin position="217"/>
        <end position="280"/>
    </location>
</feature>
<dbReference type="Proteomes" id="UP000562352">
    <property type="component" value="Unassembled WGS sequence"/>
</dbReference>
<dbReference type="InterPro" id="IPR051676">
    <property type="entry name" value="UPF0053_domain"/>
</dbReference>
<feature type="domain" description="CBS" evidence="13">
    <location>
        <begin position="283"/>
        <end position="340"/>
    </location>
</feature>
<organism evidence="15 16">
    <name type="scientific">Planomonospora venezuelensis</name>
    <dbReference type="NCBI Taxonomy" id="1999"/>
    <lineage>
        <taxon>Bacteria</taxon>
        <taxon>Bacillati</taxon>
        <taxon>Actinomycetota</taxon>
        <taxon>Actinomycetes</taxon>
        <taxon>Streptosporangiales</taxon>
        <taxon>Streptosporangiaceae</taxon>
        <taxon>Planomonospora</taxon>
    </lineage>
</organism>
<dbReference type="Pfam" id="PF00571">
    <property type="entry name" value="CBS"/>
    <property type="match status" value="2"/>
</dbReference>
<name>A0A841CZP7_PLAVE</name>
<evidence type="ECO:0000259" key="13">
    <source>
        <dbReference type="PROSITE" id="PS51371"/>
    </source>
</evidence>
<keyword evidence="7 9" id="KW-0129">CBS domain</keyword>
<dbReference type="GO" id="GO:0050660">
    <property type="term" value="F:flavin adenine dinucleotide binding"/>
    <property type="evidence" value="ECO:0007669"/>
    <property type="project" value="InterPro"/>
</dbReference>
<keyword evidence="16" id="KW-1185">Reference proteome</keyword>
<dbReference type="SMART" id="SM01091">
    <property type="entry name" value="CorC_HlyC"/>
    <property type="match status" value="1"/>
</dbReference>
<dbReference type="Pfam" id="PF01595">
    <property type="entry name" value="CNNM"/>
    <property type="match status" value="1"/>
</dbReference>
<dbReference type="PROSITE" id="PS51371">
    <property type="entry name" value="CBS"/>
    <property type="match status" value="2"/>
</dbReference>
<evidence type="ECO:0000256" key="7">
    <source>
        <dbReference type="ARBA" id="ARBA00023122"/>
    </source>
</evidence>
<evidence type="ECO:0000259" key="14">
    <source>
        <dbReference type="PROSITE" id="PS51846"/>
    </source>
</evidence>
<keyword evidence="8 10" id="KW-0472">Membrane</keyword>
<dbReference type="PANTHER" id="PTHR43099">
    <property type="entry name" value="UPF0053 PROTEIN YRKA"/>
    <property type="match status" value="1"/>
</dbReference>
<dbReference type="SUPFAM" id="SSF54631">
    <property type="entry name" value="CBS-domain pair"/>
    <property type="match status" value="1"/>
</dbReference>
<dbReference type="InterPro" id="IPR016169">
    <property type="entry name" value="FAD-bd_PCMH_sub2"/>
</dbReference>
<dbReference type="InterPro" id="IPR036318">
    <property type="entry name" value="FAD-bd_PCMH-like_sf"/>
</dbReference>
<keyword evidence="6 10" id="KW-1133">Transmembrane helix</keyword>
<keyword evidence="4 10" id="KW-0812">Transmembrane</keyword>
<feature type="domain" description="CNNM transmembrane" evidence="14">
    <location>
        <begin position="1"/>
        <end position="198"/>
    </location>
</feature>
<evidence type="ECO:0000256" key="3">
    <source>
        <dbReference type="ARBA" id="ARBA00022475"/>
    </source>
</evidence>
<dbReference type="RefSeq" id="WP_338047645.1">
    <property type="nucleotide sequence ID" value="NZ_BAAAWZ010000001.1"/>
</dbReference>
<dbReference type="Gene3D" id="3.10.580.10">
    <property type="entry name" value="CBS-domain"/>
    <property type="match status" value="1"/>
</dbReference>
<proteinExistence type="inferred from homology"/>
<dbReference type="Pfam" id="PF03471">
    <property type="entry name" value="CorC_HlyC"/>
    <property type="match status" value="1"/>
</dbReference>
<dbReference type="SUPFAM" id="SSF56176">
    <property type="entry name" value="FAD-binding/transporter-associated domain-like"/>
    <property type="match status" value="1"/>
</dbReference>
<dbReference type="PROSITE" id="PS51846">
    <property type="entry name" value="CNNM"/>
    <property type="match status" value="1"/>
</dbReference>
<protein>
    <submittedName>
        <fullName evidence="15">Putative hemolysin</fullName>
    </submittedName>
</protein>
<evidence type="ECO:0000313" key="15">
    <source>
        <dbReference type="EMBL" id="MBB5962263.1"/>
    </source>
</evidence>
<dbReference type="EMBL" id="JACHJJ010000003">
    <property type="protein sequence ID" value="MBB5962263.1"/>
    <property type="molecule type" value="Genomic_DNA"/>
</dbReference>
<dbReference type="CDD" id="cd04590">
    <property type="entry name" value="CBS_pair_CorC_HlyC_assoc"/>
    <property type="match status" value="1"/>
</dbReference>
<evidence type="ECO:0000256" key="8">
    <source>
        <dbReference type="ARBA" id="ARBA00023136"/>
    </source>
</evidence>
<comment type="caution">
    <text evidence="15">The sequence shown here is derived from an EMBL/GenBank/DDBJ whole genome shotgun (WGS) entry which is preliminary data.</text>
</comment>
<feature type="transmembrane region" description="Helical" evidence="12">
    <location>
        <begin position="59"/>
        <end position="79"/>
    </location>
</feature>
<keyword evidence="3" id="KW-1003">Cell membrane</keyword>
<dbReference type="FunFam" id="3.10.580.10:FF:000002">
    <property type="entry name" value="Magnesium/cobalt efflux protein CorC"/>
    <property type="match status" value="1"/>
</dbReference>
<evidence type="ECO:0000256" key="12">
    <source>
        <dbReference type="SAM" id="Phobius"/>
    </source>
</evidence>
<dbReference type="AlphaFoldDB" id="A0A841CZP7"/>
<feature type="transmembrane region" description="Helical" evidence="12">
    <location>
        <begin position="99"/>
        <end position="119"/>
    </location>
</feature>
<feature type="region of interest" description="Disordered" evidence="11">
    <location>
        <begin position="419"/>
        <end position="461"/>
    </location>
</feature>
<evidence type="ECO:0000256" key="2">
    <source>
        <dbReference type="ARBA" id="ARBA00006337"/>
    </source>
</evidence>
<dbReference type="GO" id="GO:0005886">
    <property type="term" value="C:plasma membrane"/>
    <property type="evidence" value="ECO:0007669"/>
    <property type="project" value="UniProtKB-SubCell"/>
</dbReference>
<accession>A0A841CZP7</accession>
<evidence type="ECO:0000256" key="11">
    <source>
        <dbReference type="SAM" id="MobiDB-lite"/>
    </source>
</evidence>
<sequence>MNSVLANIALVLLFVLIGGFFAGAEMAMVSLRESQVRRLSARGRRGARAARLARDPNRFLSAVQIGVTVATMLSAAFGADTLAQDLVPVVAGWGLPERAAAPIALVLVTLAISYVSLVLGELAPKRLARQRAEGLSLLVAPFLDRMAALSRPVIWALSRSTDGVVKLLGGNPEADREEISTEELRDMVVGHQELTEDERSLIAEVFAAGKRQLREVMLPRTEVEFMAADTRLAEAAVLAAAMPHSRFPVYRDTYDDVIGFVHIRDLLDPVLTGSIEPISEVVPIRPVKLVPTSKQVLTTLSEMRDEGHHLAIVVDEYGGTAGIVTLEDLVEELIGDIRDEHDIADEQVVLPAGEVELDGLSNLGEVADETGIRLPDGPYETLGGFVMAALGHLPVLGERVEIPGFEMSVTEMDGRRVARVRIKRRPPGPAEEGARAAAEPGAPGSDAGTASAEDGPTTPGT</sequence>
<dbReference type="InterPro" id="IPR002550">
    <property type="entry name" value="CNNM"/>
</dbReference>
<dbReference type="InterPro" id="IPR000644">
    <property type="entry name" value="CBS_dom"/>
</dbReference>
<reference evidence="15 16" key="1">
    <citation type="submission" date="2020-08" db="EMBL/GenBank/DDBJ databases">
        <title>Genomic Encyclopedia of Type Strains, Phase III (KMG-III): the genomes of soil and plant-associated and newly described type strains.</title>
        <authorList>
            <person name="Whitman W."/>
        </authorList>
    </citation>
    <scope>NUCLEOTIDE SEQUENCE [LARGE SCALE GENOMIC DNA]</scope>
    <source>
        <strain evidence="15 16">CECT 3303</strain>
    </source>
</reference>
<evidence type="ECO:0000256" key="4">
    <source>
        <dbReference type="ARBA" id="ARBA00022692"/>
    </source>
</evidence>